<keyword evidence="1" id="KW-0812">Transmembrane</keyword>
<keyword evidence="1" id="KW-0472">Membrane</keyword>
<dbReference type="EMBL" id="JAUSWB010000010">
    <property type="protein sequence ID" value="MDQ0430600.1"/>
    <property type="molecule type" value="Genomic_DNA"/>
</dbReference>
<evidence type="ECO:0000256" key="1">
    <source>
        <dbReference type="SAM" id="Phobius"/>
    </source>
</evidence>
<feature type="transmembrane region" description="Helical" evidence="1">
    <location>
        <begin position="6"/>
        <end position="26"/>
    </location>
</feature>
<evidence type="ECO:0000313" key="2">
    <source>
        <dbReference type="EMBL" id="MDQ0430600.1"/>
    </source>
</evidence>
<keyword evidence="1" id="KW-1133">Transmembrane helix</keyword>
<gene>
    <name evidence="2" type="ORF">QOZ98_003477</name>
</gene>
<evidence type="ECO:0000313" key="3">
    <source>
        <dbReference type="Proteomes" id="UP001241988"/>
    </source>
</evidence>
<keyword evidence="3" id="KW-1185">Reference proteome</keyword>
<reference evidence="2 3" key="1">
    <citation type="submission" date="2023-07" db="EMBL/GenBank/DDBJ databases">
        <title>Genomic Encyclopedia of Type Strains, Phase IV (KMG-IV): sequencing the most valuable type-strain genomes for metagenomic binning, comparative biology and taxonomic classification.</title>
        <authorList>
            <person name="Goeker M."/>
        </authorList>
    </citation>
    <scope>NUCLEOTIDE SEQUENCE [LARGE SCALE GENOMIC DNA]</scope>
    <source>
        <strain evidence="2 3">DSM 16419</strain>
    </source>
</reference>
<name>A0ABU0H1D9_9BACL</name>
<dbReference type="RefSeq" id="WP_407676716.1">
    <property type="nucleotide sequence ID" value="NZ_JAUSWB010000010.1"/>
</dbReference>
<comment type="caution">
    <text evidence="2">The sequence shown here is derived from an EMBL/GenBank/DDBJ whole genome shotgun (WGS) entry which is preliminary data.</text>
</comment>
<dbReference type="InterPro" id="IPR054381">
    <property type="entry name" value="CydS"/>
</dbReference>
<proteinExistence type="predicted"/>
<accession>A0ABU0H1D9</accession>
<sequence length="36" mass="4234">MQDFMIFYAPFLVLFGAIIFGFWFSLKDGPVTKDRD</sequence>
<organism evidence="2 3">
    <name type="scientific">Planomicrobium stackebrandtii</name>
    <dbReference type="NCBI Taxonomy" id="253160"/>
    <lineage>
        <taxon>Bacteria</taxon>
        <taxon>Bacillati</taxon>
        <taxon>Bacillota</taxon>
        <taxon>Bacilli</taxon>
        <taxon>Bacillales</taxon>
        <taxon>Caryophanaceae</taxon>
        <taxon>Planomicrobium</taxon>
    </lineage>
</organism>
<dbReference type="Pfam" id="PF22282">
    <property type="entry name" value="CydS"/>
    <property type="match status" value="1"/>
</dbReference>
<protein>
    <submittedName>
        <fullName evidence="2">Uncharacterized protein</fullName>
    </submittedName>
</protein>
<dbReference type="Proteomes" id="UP001241988">
    <property type="component" value="Unassembled WGS sequence"/>
</dbReference>